<reference evidence="2 3" key="1">
    <citation type="journal article" date="2009" name="PLoS ONE">
        <title>Genome sequence of the pathogenic intestinal spirochete Brachyspira hyodysenteriae reveals adaptations to its lifestyle in the porcine large intestine.</title>
        <authorList>
            <person name="Bellgard M.I."/>
            <person name="Wanchanthuek P."/>
            <person name="La T."/>
            <person name="Ryan K."/>
            <person name="Moolhuijzen P."/>
            <person name="Albertyn Z."/>
            <person name="Shaban B."/>
            <person name="Motro Y."/>
            <person name="Dunn D.S."/>
            <person name="Schibeci D."/>
            <person name="Hunter A."/>
            <person name="Barrero R."/>
            <person name="Phillips N.D."/>
            <person name="Hampson D.J."/>
        </authorList>
    </citation>
    <scope>NUCLEOTIDE SEQUENCE [LARGE SCALE GENOMIC DNA]</scope>
    <source>
        <strain evidence="3">ATCC 49526 / WA1</strain>
    </source>
</reference>
<evidence type="ECO:0000313" key="3">
    <source>
        <dbReference type="Proteomes" id="UP000001803"/>
    </source>
</evidence>
<name>A0A3B6VAK1_BRAHW</name>
<sequence length="700" mass="81408">MNENKKQKIMKTVLSLMISFLIIFIVAMFARAASNTVLPENNGIAVFINDYLDMMMQRVDKIAVKMKIKRNSVSEYQVNLITQSISDYVGYSMYQTSDSLKDFNPNNTPSKAQIDKYKNNYYKMTVENPYLRGMTVFSTEGKMLLNLYLSRNKSWPLELQDNLINEIKNKGSLVLNATNENAFYIMEYIKNPYGEIIVTTRNDYAYVSDIAMYYQVADKRLYVSDARNSVYNVREAVGDNNIEKVSSVINRYAYYKKQPSFMVNDSLSVSMIGKEYPNYFELIVLAITALLILVCQLFIKAVVYFFKYIMQIKSNKDYVESIRGNDELINNNIVNSQLPKSNAIEEMPPMIQKVHYKVPDEYLKENNNSKDEDKFNIGKDILNIVSNIKDEINACKNKFTVSKEDLEDKKENSENQLEESTKEEESIEEINEINTEIDIETAFANIKKDLQEEYDRAIEENFLEDSLYDMSSEEEVYEDINISENDDMSINEYEIKEEKEEENNDTVINDYEIKEEQYAENNDDDKEFMSISNEELNIKSSDSDIDNNFIAESLSLDENILKNNVLNNSEEKEEENAYKIDNEFNKKIIKNDLLSSYKEKEEEKNKEYVRNLFNSKKTENHINNDSHDISMDILNSYNKAIDNIKNKSEKEEDSKEDVKASNLDNESNSRTDDVFAAFDKMLSSIISKAEEDARKSITKK</sequence>
<protein>
    <submittedName>
        <fullName evidence="2">Uncharacterized protein</fullName>
    </submittedName>
</protein>
<dbReference type="STRING" id="565034.BHWA1_01406"/>
<dbReference type="EMBL" id="CP001357">
    <property type="protein sequence ID" value="ACN83880.1"/>
    <property type="molecule type" value="Genomic_DNA"/>
</dbReference>
<accession>A0A3B6VAK1</accession>
<dbReference type="RefSeq" id="WP_012670924.1">
    <property type="nucleotide sequence ID" value="NC_012225.1"/>
</dbReference>
<feature type="region of interest" description="Disordered" evidence="1">
    <location>
        <begin position="647"/>
        <end position="670"/>
    </location>
</feature>
<evidence type="ECO:0000256" key="1">
    <source>
        <dbReference type="SAM" id="MobiDB-lite"/>
    </source>
</evidence>
<gene>
    <name evidence="2" type="ordered locus">BHWA1_01406</name>
</gene>
<feature type="compositionally biased region" description="Basic and acidic residues" evidence="1">
    <location>
        <begin position="647"/>
        <end position="659"/>
    </location>
</feature>
<dbReference type="Proteomes" id="UP000001803">
    <property type="component" value="Chromosome"/>
</dbReference>
<dbReference type="KEGG" id="bhy:BHWA1_01406"/>
<dbReference type="GeneID" id="63962503"/>
<organism evidence="2 3">
    <name type="scientific">Brachyspira hyodysenteriae (strain ATCC 49526 / WA1)</name>
    <dbReference type="NCBI Taxonomy" id="565034"/>
    <lineage>
        <taxon>Bacteria</taxon>
        <taxon>Pseudomonadati</taxon>
        <taxon>Spirochaetota</taxon>
        <taxon>Spirochaetia</taxon>
        <taxon>Brachyspirales</taxon>
        <taxon>Brachyspiraceae</taxon>
        <taxon>Brachyspira</taxon>
    </lineage>
</organism>
<feature type="compositionally biased region" description="Basic and acidic residues" evidence="1">
    <location>
        <begin position="404"/>
        <end position="424"/>
    </location>
</feature>
<evidence type="ECO:0000313" key="2">
    <source>
        <dbReference type="EMBL" id="ACN83880.1"/>
    </source>
</evidence>
<keyword evidence="3" id="KW-1185">Reference proteome</keyword>
<proteinExistence type="predicted"/>
<dbReference type="AlphaFoldDB" id="A0A3B6VAK1"/>
<feature type="region of interest" description="Disordered" evidence="1">
    <location>
        <begin position="404"/>
        <end position="428"/>
    </location>
</feature>